<dbReference type="VEuPathDB" id="FungiDB:RhiirFUN_012522"/>
<protein>
    <submittedName>
        <fullName evidence="2">Uncharacterized protein</fullName>
    </submittedName>
</protein>
<dbReference type="Proteomes" id="UP000232722">
    <property type="component" value="Unassembled WGS sequence"/>
</dbReference>
<dbReference type="EMBL" id="LLXJ01000188">
    <property type="protein sequence ID" value="PKC13471.1"/>
    <property type="molecule type" value="Genomic_DNA"/>
</dbReference>
<feature type="compositionally biased region" description="Polar residues" evidence="1">
    <location>
        <begin position="85"/>
        <end position="94"/>
    </location>
</feature>
<evidence type="ECO:0000313" key="2">
    <source>
        <dbReference type="EMBL" id="PKC13471.1"/>
    </source>
</evidence>
<reference evidence="2 3" key="2">
    <citation type="submission" date="2017-09" db="EMBL/GenBank/DDBJ databases">
        <title>Extensive intraspecific genome diversity in a model arbuscular mycorrhizal fungus.</title>
        <authorList>
            <person name="Chen E.C."/>
            <person name="Morin E."/>
            <person name="Beaudet D."/>
            <person name="Noel J."/>
            <person name="Ndikumana S."/>
            <person name="Charron P."/>
            <person name="St-Onge C."/>
            <person name="Giorgi J."/>
            <person name="Grigoriev I.V."/>
            <person name="Roux C."/>
            <person name="Martin F.M."/>
            <person name="Corradi N."/>
        </authorList>
    </citation>
    <scope>NUCLEOTIDE SEQUENCE [LARGE SCALE GENOMIC DNA]</scope>
    <source>
        <strain evidence="2 3">A5</strain>
    </source>
</reference>
<feature type="region of interest" description="Disordered" evidence="1">
    <location>
        <begin position="1"/>
        <end position="42"/>
    </location>
</feature>
<comment type="caution">
    <text evidence="2">The sequence shown here is derived from an EMBL/GenBank/DDBJ whole genome shotgun (WGS) entry which is preliminary data.</text>
</comment>
<dbReference type="VEuPathDB" id="FungiDB:RhiirA1_474812"/>
<feature type="region of interest" description="Disordered" evidence="1">
    <location>
        <begin position="69"/>
        <end position="108"/>
    </location>
</feature>
<evidence type="ECO:0000313" key="3">
    <source>
        <dbReference type="Proteomes" id="UP000232722"/>
    </source>
</evidence>
<accession>A0A2N0Q302</accession>
<sequence>MALYNNEQEALGLSDLNDSEDSVKDCDTDDIIESMPNTPTPNPVLILQHELLDEVMTPVDQPVTPEILRKEEINKSTRVTDDKQVMNQSTSKGKNSQKKKSPANNLSTPAVIEVLTEYEVSSPEETWSAEKITAELKLWGNPIKLSIK</sequence>
<proteinExistence type="predicted"/>
<feature type="compositionally biased region" description="Basic and acidic residues" evidence="1">
    <location>
        <begin position="69"/>
        <end position="84"/>
    </location>
</feature>
<gene>
    <name evidence="2" type="ORF">RhiirA5_410541</name>
</gene>
<name>A0A2N0Q302_9GLOM</name>
<organism evidence="2 3">
    <name type="scientific">Rhizophagus irregularis</name>
    <dbReference type="NCBI Taxonomy" id="588596"/>
    <lineage>
        <taxon>Eukaryota</taxon>
        <taxon>Fungi</taxon>
        <taxon>Fungi incertae sedis</taxon>
        <taxon>Mucoromycota</taxon>
        <taxon>Glomeromycotina</taxon>
        <taxon>Glomeromycetes</taxon>
        <taxon>Glomerales</taxon>
        <taxon>Glomeraceae</taxon>
        <taxon>Rhizophagus</taxon>
    </lineage>
</organism>
<reference evidence="2 3" key="1">
    <citation type="submission" date="2016-04" db="EMBL/GenBank/DDBJ databases">
        <title>Genome analyses suggest a sexual origin of heterokaryosis in a supposedly ancient asexual fungus.</title>
        <authorList>
            <person name="Ropars J."/>
            <person name="Sedzielewska K."/>
            <person name="Noel J."/>
            <person name="Charron P."/>
            <person name="Farinelli L."/>
            <person name="Marton T."/>
            <person name="Kruger M."/>
            <person name="Pelin A."/>
            <person name="Brachmann A."/>
            <person name="Corradi N."/>
        </authorList>
    </citation>
    <scope>NUCLEOTIDE SEQUENCE [LARGE SCALE GENOMIC DNA]</scope>
    <source>
        <strain evidence="2 3">A5</strain>
    </source>
</reference>
<evidence type="ECO:0000256" key="1">
    <source>
        <dbReference type="SAM" id="MobiDB-lite"/>
    </source>
</evidence>
<dbReference type="AlphaFoldDB" id="A0A2N0Q302"/>